<evidence type="ECO:0000256" key="1">
    <source>
        <dbReference type="SAM" id="Phobius"/>
    </source>
</evidence>
<keyword evidence="1" id="KW-0472">Membrane</keyword>
<dbReference type="Proteomes" id="UP000682892">
    <property type="component" value="Unassembled WGS sequence"/>
</dbReference>
<reference evidence="2" key="2">
    <citation type="journal article" date="2007" name="Science">
        <title>Genome sequence of Aedes aegypti, a major arbovirus vector.</title>
        <authorList>
            <person name="Nene V."/>
            <person name="Wortman J.R."/>
            <person name="Lawson D."/>
            <person name="Haas B."/>
            <person name="Kodira C."/>
            <person name="Tu Z.J."/>
            <person name="Loftus B."/>
            <person name="Xi Z."/>
            <person name="Megy K."/>
            <person name="Grabherr M."/>
            <person name="Ren Q."/>
            <person name="Zdobnov E.M."/>
            <person name="Lobo N.F."/>
            <person name="Campbell K.S."/>
            <person name="Brown S.E."/>
            <person name="Bonaldo M.F."/>
            <person name="Zhu J."/>
            <person name="Sinkins S.P."/>
            <person name="Hogenkamp D.G."/>
            <person name="Amedeo P."/>
            <person name="Arensburger P."/>
            <person name="Atkinson P.W."/>
            <person name="Bidwell S."/>
            <person name="Biedler J."/>
            <person name="Birney E."/>
            <person name="Bruggner R.V."/>
            <person name="Costas J."/>
            <person name="Coy M.R."/>
            <person name="Crabtree J."/>
            <person name="Crawford M."/>
            <person name="Debruyn B."/>
            <person name="Decaprio D."/>
            <person name="Eiglmeier K."/>
            <person name="Eisenstadt E."/>
            <person name="El-Dorry H."/>
            <person name="Gelbart W.M."/>
            <person name="Gomes S.L."/>
            <person name="Hammond M."/>
            <person name="Hannick L.I."/>
            <person name="Hogan J.R."/>
            <person name="Holmes M.H."/>
            <person name="Jaffe D."/>
            <person name="Johnston J.S."/>
            <person name="Kennedy R.C."/>
            <person name="Koo H."/>
            <person name="Kravitz S."/>
            <person name="Kriventseva E.V."/>
            <person name="Kulp D."/>
            <person name="Labutti K."/>
            <person name="Lee E."/>
            <person name="Li S."/>
            <person name="Lovin D.D."/>
            <person name="Mao C."/>
            <person name="Mauceli E."/>
            <person name="Menck C.F."/>
            <person name="Miller J.R."/>
            <person name="Montgomery P."/>
            <person name="Mori A."/>
            <person name="Nascimento A.L."/>
            <person name="Naveira H.F."/>
            <person name="Nusbaum C."/>
            <person name="O'leary S."/>
            <person name="Orvis J."/>
            <person name="Pertea M."/>
            <person name="Quesneville H."/>
            <person name="Reidenbach K.R."/>
            <person name="Rogers Y.H."/>
            <person name="Roth C.W."/>
            <person name="Schneider J.R."/>
            <person name="Schatz M."/>
            <person name="Shumway M."/>
            <person name="Stanke M."/>
            <person name="Stinson E.O."/>
            <person name="Tubio J.M."/>
            <person name="Vanzee J.P."/>
            <person name="Verjovski-Almeida S."/>
            <person name="Werner D."/>
            <person name="White O."/>
            <person name="Wyder S."/>
            <person name="Zeng Q."/>
            <person name="Zhao Q."/>
            <person name="Zhao Y."/>
            <person name="Hill C.A."/>
            <person name="Raikhel A.S."/>
            <person name="Soares M.B."/>
            <person name="Knudson D.L."/>
            <person name="Lee N.H."/>
            <person name="Galagan J."/>
            <person name="Salzberg S.L."/>
            <person name="Paulsen I.T."/>
            <person name="Dimopoulos G."/>
            <person name="Collins F.H."/>
            <person name="Birren B."/>
            <person name="Fraser-Liggett C.M."/>
            <person name="Severson D.W."/>
        </authorList>
    </citation>
    <scope>NUCLEOTIDE SEQUENCE [LARGE SCALE GENOMIC DNA]</scope>
    <source>
        <strain evidence="2">Liverpool</strain>
    </source>
</reference>
<reference evidence="2" key="3">
    <citation type="submission" date="2012-09" db="EMBL/GenBank/DDBJ databases">
        <authorList>
            <consortium name="VectorBase"/>
        </authorList>
    </citation>
    <scope>NUCLEOTIDE SEQUENCE</scope>
    <source>
        <strain evidence="2">Liverpool</strain>
    </source>
</reference>
<feature type="transmembrane region" description="Helical" evidence="1">
    <location>
        <begin position="28"/>
        <end position="50"/>
    </location>
</feature>
<dbReference type="EMBL" id="CH478208">
    <property type="protein sequence ID" value="EAT33560.1"/>
    <property type="molecule type" value="Genomic_DNA"/>
</dbReference>
<sequence>MGEVIKSCCYCCCTCYQSGLCCASLCCVLLPIIGLLLVLTGIVVAIMLAFSVGNQSSSEYTISRLLTTLTSNSMAISHFVLCFLKTLC</sequence>
<keyword evidence="1" id="KW-1133">Transmembrane helix</keyword>
<dbReference type="PaxDb" id="7159-AAEL014166-PA"/>
<dbReference type="AlphaFoldDB" id="Q16H39"/>
<gene>
    <name evidence="2" type="ORF">AaeL_AAEL014166</name>
</gene>
<feature type="transmembrane region" description="Helical" evidence="1">
    <location>
        <begin position="62"/>
        <end position="84"/>
    </location>
</feature>
<organism evidence="2 3">
    <name type="scientific">Aedes aegypti</name>
    <name type="common">Yellowfever mosquito</name>
    <name type="synonym">Culex aegypti</name>
    <dbReference type="NCBI Taxonomy" id="7159"/>
    <lineage>
        <taxon>Eukaryota</taxon>
        <taxon>Metazoa</taxon>
        <taxon>Ecdysozoa</taxon>
        <taxon>Arthropoda</taxon>
        <taxon>Hexapoda</taxon>
        <taxon>Insecta</taxon>
        <taxon>Pterygota</taxon>
        <taxon>Neoptera</taxon>
        <taxon>Endopterygota</taxon>
        <taxon>Diptera</taxon>
        <taxon>Nematocera</taxon>
        <taxon>Culicoidea</taxon>
        <taxon>Culicidae</taxon>
        <taxon>Culicinae</taxon>
        <taxon>Aedini</taxon>
        <taxon>Aedes</taxon>
        <taxon>Stegomyia</taxon>
    </lineage>
</organism>
<evidence type="ECO:0000313" key="3">
    <source>
        <dbReference type="Proteomes" id="UP000682892"/>
    </source>
</evidence>
<name>Q16H39_AEDAE</name>
<dbReference type="HOGENOM" id="CLU_2470859_0_0_1"/>
<accession>Q16H39</accession>
<evidence type="ECO:0000313" key="2">
    <source>
        <dbReference type="EMBL" id="EAT33560.1"/>
    </source>
</evidence>
<protein>
    <submittedName>
        <fullName evidence="2">AAEL014166-PA</fullName>
    </submittedName>
</protein>
<reference evidence="2" key="1">
    <citation type="submission" date="2005-10" db="EMBL/GenBank/DDBJ databases">
        <authorList>
            <person name="Loftus B.J."/>
            <person name="Nene V.M."/>
            <person name="Hannick L.I."/>
            <person name="Bidwell S."/>
            <person name="Haas B."/>
            <person name="Amedeo P."/>
            <person name="Orvis J."/>
            <person name="Wortman J.R."/>
            <person name="White O.R."/>
            <person name="Salzberg S."/>
            <person name="Shumway M."/>
            <person name="Koo H."/>
            <person name="Zhao Y."/>
            <person name="Holmes M."/>
            <person name="Miller J."/>
            <person name="Schatz M."/>
            <person name="Pop M."/>
            <person name="Pai G."/>
            <person name="Utterback T."/>
            <person name="Rogers Y.-H."/>
            <person name="Kravitz S."/>
            <person name="Fraser C.M."/>
        </authorList>
    </citation>
    <scope>NUCLEOTIDE SEQUENCE</scope>
    <source>
        <strain evidence="2">Liverpool</strain>
    </source>
</reference>
<keyword evidence="1" id="KW-0812">Transmembrane</keyword>
<proteinExistence type="predicted"/>
<dbReference type="OMA" id="CCASCFQ"/>